<evidence type="ECO:0008006" key="4">
    <source>
        <dbReference type="Google" id="ProtNLM"/>
    </source>
</evidence>
<dbReference type="GO" id="GO:0019210">
    <property type="term" value="F:kinase inhibitor activity"/>
    <property type="evidence" value="ECO:0007669"/>
    <property type="project" value="InterPro"/>
</dbReference>
<accession>A0AAD4XDE9</accession>
<reference evidence="2" key="1">
    <citation type="submission" date="2022-04" db="EMBL/GenBank/DDBJ databases">
        <title>A functionally conserved STORR gene fusion in Papaver species that diverged 16.8 million years ago.</title>
        <authorList>
            <person name="Catania T."/>
        </authorList>
    </citation>
    <scope>NUCLEOTIDE SEQUENCE</scope>
    <source>
        <strain evidence="2">S-188037</strain>
    </source>
</reference>
<feature type="region of interest" description="Disordered" evidence="1">
    <location>
        <begin position="1"/>
        <end position="31"/>
    </location>
</feature>
<gene>
    <name evidence="2" type="ORF">MKW98_000878</name>
</gene>
<dbReference type="AlphaFoldDB" id="A0AAD4XDE9"/>
<feature type="region of interest" description="Disordered" evidence="1">
    <location>
        <begin position="74"/>
        <end position="99"/>
    </location>
</feature>
<feature type="region of interest" description="Disordered" evidence="1">
    <location>
        <begin position="224"/>
        <end position="243"/>
    </location>
</feature>
<sequence>MGKSSRRSKIDERSSRTLPSSPTHSSSSSDFEFLISLPSPHKLSSSCPAAADELFFKGQILPLHISPRLSMLQSLGSSSSSSASSTTNSRDSTSSSNDLFLLSSSSHESSCNSSCRPSSVTEDLELLPQLHHPRRDLNQKKNYQQVLSFQNLHKEQIKKPVKYFSLSRFSNVFRKDQSKNKGDTVTITSITIQEQGGSHSNSVTKMKEMVSKYMKKVKPFYEKLSSKQQSSSSSSIKDRGLSQSQSFSENILYPRKNNNNHNQSCIVSSCPSSMRSSPSRCSLVKPSSSSIEELQNAIQGAITHCKNSYSKSDNQF</sequence>
<protein>
    <recommendedName>
        <fullName evidence="4">Membrane-associated kinase regulator 1</fullName>
    </recommendedName>
</protein>
<dbReference type="Proteomes" id="UP001202328">
    <property type="component" value="Unassembled WGS sequence"/>
</dbReference>
<evidence type="ECO:0000313" key="2">
    <source>
        <dbReference type="EMBL" id="KAI3899978.1"/>
    </source>
</evidence>
<proteinExistence type="predicted"/>
<comment type="caution">
    <text evidence="2">The sequence shown here is derived from an EMBL/GenBank/DDBJ whole genome shotgun (WGS) entry which is preliminary data.</text>
</comment>
<organism evidence="2 3">
    <name type="scientific">Papaver atlanticum</name>
    <dbReference type="NCBI Taxonomy" id="357466"/>
    <lineage>
        <taxon>Eukaryota</taxon>
        <taxon>Viridiplantae</taxon>
        <taxon>Streptophyta</taxon>
        <taxon>Embryophyta</taxon>
        <taxon>Tracheophyta</taxon>
        <taxon>Spermatophyta</taxon>
        <taxon>Magnoliopsida</taxon>
        <taxon>Ranunculales</taxon>
        <taxon>Papaveraceae</taxon>
        <taxon>Papaveroideae</taxon>
        <taxon>Papaver</taxon>
    </lineage>
</organism>
<name>A0AAD4XDE9_9MAGN</name>
<dbReference type="InterPro" id="IPR039620">
    <property type="entry name" value="BKI1/MAKR1/3/4"/>
</dbReference>
<dbReference type="PANTHER" id="PTHR33312">
    <property type="entry name" value="MEMBRANE-ASSOCIATED KINASE REGULATOR 4-RELATED"/>
    <property type="match status" value="1"/>
</dbReference>
<dbReference type="GO" id="GO:0005886">
    <property type="term" value="C:plasma membrane"/>
    <property type="evidence" value="ECO:0007669"/>
    <property type="project" value="InterPro"/>
</dbReference>
<feature type="compositionally biased region" description="Low complexity" evidence="1">
    <location>
        <begin position="226"/>
        <end position="235"/>
    </location>
</feature>
<evidence type="ECO:0000313" key="3">
    <source>
        <dbReference type="Proteomes" id="UP001202328"/>
    </source>
</evidence>
<feature type="compositionally biased region" description="Low complexity" evidence="1">
    <location>
        <begin position="16"/>
        <end position="29"/>
    </location>
</feature>
<evidence type="ECO:0000256" key="1">
    <source>
        <dbReference type="SAM" id="MobiDB-lite"/>
    </source>
</evidence>
<dbReference type="PANTHER" id="PTHR33312:SF8">
    <property type="entry name" value="MEMBRANE-ASSOCIATED KINASE REGULATOR 1-RELATED"/>
    <property type="match status" value="1"/>
</dbReference>
<keyword evidence="3" id="KW-1185">Reference proteome</keyword>
<dbReference type="EMBL" id="JAJJMB010011750">
    <property type="protein sequence ID" value="KAI3899978.1"/>
    <property type="molecule type" value="Genomic_DNA"/>
</dbReference>